<dbReference type="NCBIfam" id="NF007695">
    <property type="entry name" value="PRK10376.1"/>
    <property type="match status" value="1"/>
</dbReference>
<dbReference type="CDD" id="cd19088">
    <property type="entry name" value="AKR_AKR13B1"/>
    <property type="match status" value="1"/>
</dbReference>
<sequence length="273" mass="29237">MKRLSDVKRIGYGAMRLSGPGIFGPPADPDEARRVLQRAIELGVDHIDTSDYYGPYVVNDLIRESLHPYPPELVLVTKVGARRDDTGAWLPAFAPDEIKEAVHDNLGRLGIERLGGVNLRFMDGGDGDFEEQWTVLADLRSQGLIGDLGLSNCTPEQVKIAQGIAPVAMVQNAYNVALRDDDGFIDSLAAQGIYYVPFFPLGGFSPLAIAAVDGVAAKHGATHMQVALAWLLQRSPNILLIPGTSSVAHLEENLAAGSLALDADDLATLESIG</sequence>
<dbReference type="RefSeq" id="WP_345528630.1">
    <property type="nucleotide sequence ID" value="NZ_BAABKN010000023.1"/>
</dbReference>
<protein>
    <submittedName>
        <fullName evidence="3">Aldo/keto reductase family oxidoreductase</fullName>
    </submittedName>
</protein>
<evidence type="ECO:0000313" key="4">
    <source>
        <dbReference type="Proteomes" id="UP001499882"/>
    </source>
</evidence>
<dbReference type="EMBL" id="BAABKN010000023">
    <property type="protein sequence ID" value="GAA4750170.1"/>
    <property type="molecule type" value="Genomic_DNA"/>
</dbReference>
<organism evidence="3 4">
    <name type="scientific">Nocardioides endophyticus</name>
    <dbReference type="NCBI Taxonomy" id="1353775"/>
    <lineage>
        <taxon>Bacteria</taxon>
        <taxon>Bacillati</taxon>
        <taxon>Actinomycetota</taxon>
        <taxon>Actinomycetes</taxon>
        <taxon>Propionibacteriales</taxon>
        <taxon>Nocardioidaceae</taxon>
        <taxon>Nocardioides</taxon>
    </lineage>
</organism>
<evidence type="ECO:0000256" key="1">
    <source>
        <dbReference type="ARBA" id="ARBA00023002"/>
    </source>
</evidence>
<comment type="caution">
    <text evidence="3">The sequence shown here is derived from an EMBL/GenBank/DDBJ whole genome shotgun (WGS) entry which is preliminary data.</text>
</comment>
<dbReference type="PANTHER" id="PTHR43625">
    <property type="entry name" value="AFLATOXIN B1 ALDEHYDE REDUCTASE"/>
    <property type="match status" value="1"/>
</dbReference>
<keyword evidence="4" id="KW-1185">Reference proteome</keyword>
<proteinExistence type="predicted"/>
<dbReference type="Pfam" id="PF00248">
    <property type="entry name" value="Aldo_ket_red"/>
    <property type="match status" value="1"/>
</dbReference>
<feature type="domain" description="NADP-dependent oxidoreductase" evidence="2">
    <location>
        <begin position="9"/>
        <end position="272"/>
    </location>
</feature>
<dbReference type="InterPro" id="IPR050791">
    <property type="entry name" value="Aldo-Keto_reductase"/>
</dbReference>
<gene>
    <name evidence="3" type="ORF">GCM10023350_39180</name>
</gene>
<keyword evidence="1" id="KW-0560">Oxidoreductase</keyword>
<dbReference type="SUPFAM" id="SSF51430">
    <property type="entry name" value="NAD(P)-linked oxidoreductase"/>
    <property type="match status" value="1"/>
</dbReference>
<dbReference type="InterPro" id="IPR036812">
    <property type="entry name" value="NAD(P)_OxRdtase_dom_sf"/>
</dbReference>
<name>A0ABP8Z9D7_9ACTN</name>
<evidence type="ECO:0000313" key="3">
    <source>
        <dbReference type="EMBL" id="GAA4750170.1"/>
    </source>
</evidence>
<dbReference type="Proteomes" id="UP001499882">
    <property type="component" value="Unassembled WGS sequence"/>
</dbReference>
<dbReference type="InterPro" id="IPR023210">
    <property type="entry name" value="NADP_OxRdtase_dom"/>
</dbReference>
<accession>A0ABP8Z9D7</accession>
<dbReference type="PANTHER" id="PTHR43625:SF40">
    <property type="entry name" value="ALDO-KETO REDUCTASE YAKC [NADP(+)]"/>
    <property type="match status" value="1"/>
</dbReference>
<reference evidence="4" key="1">
    <citation type="journal article" date="2019" name="Int. J. Syst. Evol. Microbiol.">
        <title>The Global Catalogue of Microorganisms (GCM) 10K type strain sequencing project: providing services to taxonomists for standard genome sequencing and annotation.</title>
        <authorList>
            <consortium name="The Broad Institute Genomics Platform"/>
            <consortium name="The Broad Institute Genome Sequencing Center for Infectious Disease"/>
            <person name="Wu L."/>
            <person name="Ma J."/>
        </authorList>
    </citation>
    <scope>NUCLEOTIDE SEQUENCE [LARGE SCALE GENOMIC DNA]</scope>
    <source>
        <strain evidence="4">JCM 18532</strain>
    </source>
</reference>
<evidence type="ECO:0000259" key="2">
    <source>
        <dbReference type="Pfam" id="PF00248"/>
    </source>
</evidence>
<dbReference type="Gene3D" id="3.20.20.100">
    <property type="entry name" value="NADP-dependent oxidoreductase domain"/>
    <property type="match status" value="1"/>
</dbReference>